<dbReference type="STRING" id="1218173.BALCAV_0200170"/>
<dbReference type="eggNOG" id="COG5353">
    <property type="taxonomic scope" value="Bacteria"/>
</dbReference>
<accession>A0A094WQM3</accession>
<comment type="caution">
    <text evidence="3">The sequence shown here is derived from an EMBL/GenBank/DDBJ whole genome shotgun (WGS) entry which is preliminary data.</text>
</comment>
<feature type="transmembrane region" description="Helical" evidence="1">
    <location>
        <begin position="6"/>
        <end position="24"/>
    </location>
</feature>
<dbReference type="Proteomes" id="UP000297014">
    <property type="component" value="Unassembled WGS sequence"/>
</dbReference>
<keyword evidence="1" id="KW-0472">Membrane</keyword>
<dbReference type="InterPro" id="IPR041401">
    <property type="entry name" value="TseB-like_dom"/>
</dbReference>
<organism evidence="3 5">
    <name type="scientific">Alkalihalobacillus alcalophilus ATCC 27647 = CGMCC 1.3604</name>
    <dbReference type="NCBI Taxonomy" id="1218173"/>
    <lineage>
        <taxon>Bacteria</taxon>
        <taxon>Bacillati</taxon>
        <taxon>Bacillota</taxon>
        <taxon>Bacilli</taxon>
        <taxon>Bacillales</taxon>
        <taxon>Bacillaceae</taxon>
        <taxon>Alkalihalobacillus</taxon>
    </lineage>
</organism>
<reference evidence="4 6" key="2">
    <citation type="submission" date="2014-01" db="EMBL/GenBank/DDBJ databases">
        <title>Draft genome sequencing of Bacillus alcalophilus CGMCC 1.3604.</title>
        <authorList>
            <person name="Yang J."/>
            <person name="Diao L."/>
            <person name="Yang S."/>
        </authorList>
    </citation>
    <scope>NUCLEOTIDE SEQUENCE [LARGE SCALE GENOMIC DNA]</scope>
    <source>
        <strain evidence="4 6">CGMCC 1.3604</strain>
    </source>
</reference>
<dbReference type="Proteomes" id="UP000002754">
    <property type="component" value="Unassembled WGS sequence"/>
</dbReference>
<keyword evidence="1" id="KW-0812">Transmembrane</keyword>
<proteinExistence type="predicted"/>
<dbReference type="EMBL" id="ALPT02000001">
    <property type="protein sequence ID" value="KGA99106.1"/>
    <property type="molecule type" value="Genomic_DNA"/>
</dbReference>
<dbReference type="Gene3D" id="3.10.450.40">
    <property type="match status" value="2"/>
</dbReference>
<feature type="domain" description="Cell wall elongation regulator TseB-like" evidence="2">
    <location>
        <begin position="42"/>
        <end position="79"/>
    </location>
</feature>
<sequence>MKKWIISSVFLLFITFIGVAFYMYQLVREPLTEAYEQVLVYVENEQLLHDISDINYYHGTETYYVITGEDEDGDTAYLWLKEDLSFYDLYKQSDGITAEAAMAIVHQDYGAEEVVQVRLGYERNMPAYEVMFIDDENRQSYYYVTFEEGAFMKRYHLNRD</sequence>
<evidence type="ECO:0000313" key="6">
    <source>
        <dbReference type="Proteomes" id="UP000297014"/>
    </source>
</evidence>
<evidence type="ECO:0000313" key="4">
    <source>
        <dbReference type="EMBL" id="THG90308.1"/>
    </source>
</evidence>
<dbReference type="RefSeq" id="WP_003322398.1">
    <property type="nucleotide sequence ID" value="NZ_ALPT02000001.1"/>
</dbReference>
<protein>
    <recommendedName>
        <fullName evidence="2">Cell wall elongation regulator TseB-like domain-containing protein</fullName>
    </recommendedName>
</protein>
<dbReference type="Pfam" id="PF17881">
    <property type="entry name" value="TseB"/>
    <property type="match status" value="1"/>
</dbReference>
<keyword evidence="1" id="KW-1133">Transmembrane helix</keyword>
<reference evidence="3 5" key="1">
    <citation type="journal article" date="2014" name="Genome Announc.">
        <title>Draft Genome Sequence of Bacillus alcalophilus AV1934, a Classic Alkaliphile Isolated from Human Feces in 1934.</title>
        <authorList>
            <person name="Attie O."/>
            <person name="Jayaprakash A."/>
            <person name="Shah H."/>
            <person name="Paulsen I.T."/>
            <person name="Morino M."/>
            <person name="Takahashi Y."/>
            <person name="Narumi I."/>
            <person name="Sachidanandam R."/>
            <person name="Satoh K."/>
            <person name="Ito M."/>
            <person name="Krulwich T.A."/>
        </authorList>
    </citation>
    <scope>NUCLEOTIDE SEQUENCE [LARGE SCALE GENOMIC DNA]</scope>
    <source>
        <strain evidence="3 5">AV1934</strain>
    </source>
</reference>
<evidence type="ECO:0000313" key="5">
    <source>
        <dbReference type="Proteomes" id="UP000002754"/>
    </source>
</evidence>
<dbReference type="SUPFAM" id="SSF54403">
    <property type="entry name" value="Cystatin/monellin"/>
    <property type="match status" value="2"/>
</dbReference>
<keyword evidence="5" id="KW-1185">Reference proteome</keyword>
<name>A0A094WQM3_ALKAL</name>
<evidence type="ECO:0000313" key="3">
    <source>
        <dbReference type="EMBL" id="KGA99106.1"/>
    </source>
</evidence>
<dbReference type="EMBL" id="JALP01000163">
    <property type="protein sequence ID" value="THG90308.1"/>
    <property type="molecule type" value="Genomic_DNA"/>
</dbReference>
<dbReference type="OrthoDB" id="2381181at2"/>
<evidence type="ECO:0000259" key="2">
    <source>
        <dbReference type="Pfam" id="PF17881"/>
    </source>
</evidence>
<dbReference type="InterPro" id="IPR046350">
    <property type="entry name" value="Cystatin_sf"/>
</dbReference>
<gene>
    <name evidence="4" type="ORF">AJ85_11550</name>
    <name evidence="3" type="ORF">BALCAV_0200170</name>
</gene>
<evidence type="ECO:0000256" key="1">
    <source>
        <dbReference type="SAM" id="Phobius"/>
    </source>
</evidence>
<dbReference type="AlphaFoldDB" id="A0A094WQM3"/>